<comment type="caution">
    <text evidence="4">The sequence shown here is derived from an EMBL/GenBank/DDBJ whole genome shotgun (WGS) entry which is preliminary data.</text>
</comment>
<dbReference type="PANTHER" id="PTHR22870:SF408">
    <property type="entry name" value="OS09G0560450 PROTEIN"/>
    <property type="match status" value="1"/>
</dbReference>
<evidence type="ECO:0000256" key="2">
    <source>
        <dbReference type="PROSITE-ProRule" id="PRU00235"/>
    </source>
</evidence>
<evidence type="ECO:0000313" key="4">
    <source>
        <dbReference type="EMBL" id="KAG6948110.1"/>
    </source>
</evidence>
<feature type="region of interest" description="Disordered" evidence="3">
    <location>
        <begin position="1"/>
        <end position="32"/>
    </location>
</feature>
<keyword evidence="1" id="KW-0677">Repeat</keyword>
<keyword evidence="5" id="KW-1185">Reference proteome</keyword>
<evidence type="ECO:0000313" key="5">
    <source>
        <dbReference type="Proteomes" id="UP000709295"/>
    </source>
</evidence>
<dbReference type="EMBL" id="JAENGY010001608">
    <property type="protein sequence ID" value="KAG6948110.1"/>
    <property type="molecule type" value="Genomic_DNA"/>
</dbReference>
<dbReference type="InterPro" id="IPR000408">
    <property type="entry name" value="Reg_chr_condens"/>
</dbReference>
<sequence>MPSQWASEISASAGTSTNKWSGDGESTTPNSHEYTLCLLGDWAPRNPLKTKPLSSPTADNPPESSAVHEVAASLASPIVQVSCGSGWSCLLCDDGRAYSFGDNTYGQLGQSHDRPYVAAPVPLSTPSHGGFVLDVGEIYMFGCGSYGRLGTGNEDNTCKLGQLEHYYKDQDRDYLVWRWDERPTRSRRRERST</sequence>
<reference evidence="4" key="1">
    <citation type="submission" date="2021-01" db="EMBL/GenBank/DDBJ databases">
        <title>Phytophthora aleatoria, a newly-described species from Pinus radiata is distinct from Phytophthora cactorum isolates based on comparative genomics.</title>
        <authorList>
            <person name="Mcdougal R."/>
            <person name="Panda P."/>
            <person name="Williams N."/>
            <person name="Studholme D.J."/>
        </authorList>
    </citation>
    <scope>NUCLEOTIDE SEQUENCE</scope>
    <source>
        <strain evidence="4">NZFS 4037</strain>
    </source>
</reference>
<gene>
    <name evidence="4" type="ORF">JG688_00015242</name>
</gene>
<dbReference type="InterPro" id="IPR051210">
    <property type="entry name" value="Ub_ligase/GEF_domain"/>
</dbReference>
<accession>A0A8J5IEK2</accession>
<evidence type="ECO:0008006" key="6">
    <source>
        <dbReference type="Google" id="ProtNLM"/>
    </source>
</evidence>
<organism evidence="4 5">
    <name type="scientific">Phytophthora aleatoria</name>
    <dbReference type="NCBI Taxonomy" id="2496075"/>
    <lineage>
        <taxon>Eukaryota</taxon>
        <taxon>Sar</taxon>
        <taxon>Stramenopiles</taxon>
        <taxon>Oomycota</taxon>
        <taxon>Peronosporomycetes</taxon>
        <taxon>Peronosporales</taxon>
        <taxon>Peronosporaceae</taxon>
        <taxon>Phytophthora</taxon>
    </lineage>
</organism>
<dbReference type="AlphaFoldDB" id="A0A8J5IEK2"/>
<evidence type="ECO:0000256" key="1">
    <source>
        <dbReference type="ARBA" id="ARBA00022737"/>
    </source>
</evidence>
<dbReference type="PANTHER" id="PTHR22870">
    <property type="entry name" value="REGULATOR OF CHROMOSOME CONDENSATION"/>
    <property type="match status" value="1"/>
</dbReference>
<dbReference type="PROSITE" id="PS50012">
    <property type="entry name" value="RCC1_3"/>
    <property type="match status" value="1"/>
</dbReference>
<protein>
    <recommendedName>
        <fullName evidence="6">Regulator of chromosome condensation (RCC1)-like protein</fullName>
    </recommendedName>
</protein>
<feature type="repeat" description="RCC1" evidence="2">
    <location>
        <begin position="95"/>
        <end position="154"/>
    </location>
</feature>
<evidence type="ECO:0000256" key="3">
    <source>
        <dbReference type="SAM" id="MobiDB-lite"/>
    </source>
</evidence>
<dbReference type="Pfam" id="PF00415">
    <property type="entry name" value="RCC1"/>
    <property type="match status" value="1"/>
</dbReference>
<dbReference type="Pfam" id="PF13540">
    <property type="entry name" value="RCC1_2"/>
    <property type="match status" value="1"/>
</dbReference>
<proteinExistence type="predicted"/>
<dbReference type="Proteomes" id="UP000709295">
    <property type="component" value="Unassembled WGS sequence"/>
</dbReference>
<name>A0A8J5IEK2_9STRA</name>